<dbReference type="InterPro" id="IPR049566">
    <property type="entry name" value="WDR59_RTC1-like_RING_Znf"/>
</dbReference>
<dbReference type="GO" id="GO:0035859">
    <property type="term" value="C:Seh1-associated complex"/>
    <property type="evidence" value="ECO:0007669"/>
    <property type="project" value="TreeGrafter"/>
</dbReference>
<dbReference type="PaxDb" id="2903-EOD25614"/>
<accession>A0A0D3JQ29</accession>
<keyword evidence="5" id="KW-1185">Reference proteome</keyword>
<evidence type="ECO:0000256" key="2">
    <source>
        <dbReference type="ARBA" id="ARBA00022737"/>
    </source>
</evidence>
<evidence type="ECO:0000256" key="1">
    <source>
        <dbReference type="ARBA" id="ARBA00022574"/>
    </source>
</evidence>
<dbReference type="Proteomes" id="UP000013827">
    <property type="component" value="Unassembled WGS sequence"/>
</dbReference>
<dbReference type="KEGG" id="ehx:EMIHUDRAFT_254569"/>
<dbReference type="GO" id="GO:0005774">
    <property type="term" value="C:vacuolar membrane"/>
    <property type="evidence" value="ECO:0007669"/>
    <property type="project" value="TreeGrafter"/>
</dbReference>
<feature type="domain" description="WDR59/RTC1-like RING zinc finger" evidence="3">
    <location>
        <begin position="47"/>
        <end position="101"/>
    </location>
</feature>
<evidence type="ECO:0000313" key="5">
    <source>
        <dbReference type="Proteomes" id="UP000013827"/>
    </source>
</evidence>
<keyword evidence="2" id="KW-0677">Repeat</keyword>
<dbReference type="RefSeq" id="XP_005778043.1">
    <property type="nucleotide sequence ID" value="XM_005777986.1"/>
</dbReference>
<evidence type="ECO:0000259" key="3">
    <source>
        <dbReference type="Pfam" id="PF17120"/>
    </source>
</evidence>
<dbReference type="PANTHER" id="PTHR46170:SF1">
    <property type="entry name" value="GATOR COMPLEX PROTEIN WDR59"/>
    <property type="match status" value="1"/>
</dbReference>
<proteinExistence type="predicted"/>
<dbReference type="GeneID" id="17271161"/>
<dbReference type="STRING" id="2903.R1EXM6"/>
<dbReference type="PANTHER" id="PTHR46170">
    <property type="entry name" value="GATOR COMPLEX PROTEIN WDR59"/>
    <property type="match status" value="1"/>
</dbReference>
<reference evidence="5" key="1">
    <citation type="journal article" date="2013" name="Nature">
        <title>Pan genome of the phytoplankton Emiliania underpins its global distribution.</title>
        <authorList>
            <person name="Read B.A."/>
            <person name="Kegel J."/>
            <person name="Klute M.J."/>
            <person name="Kuo A."/>
            <person name="Lefebvre S.C."/>
            <person name="Maumus F."/>
            <person name="Mayer C."/>
            <person name="Miller J."/>
            <person name="Monier A."/>
            <person name="Salamov A."/>
            <person name="Young J."/>
            <person name="Aguilar M."/>
            <person name="Claverie J.M."/>
            <person name="Frickenhaus S."/>
            <person name="Gonzalez K."/>
            <person name="Herman E.K."/>
            <person name="Lin Y.C."/>
            <person name="Napier J."/>
            <person name="Ogata H."/>
            <person name="Sarno A.F."/>
            <person name="Shmutz J."/>
            <person name="Schroeder D."/>
            <person name="de Vargas C."/>
            <person name="Verret F."/>
            <person name="von Dassow P."/>
            <person name="Valentin K."/>
            <person name="Van de Peer Y."/>
            <person name="Wheeler G."/>
            <person name="Dacks J.B."/>
            <person name="Delwiche C.F."/>
            <person name="Dyhrman S.T."/>
            <person name="Glockner G."/>
            <person name="John U."/>
            <person name="Richards T."/>
            <person name="Worden A.Z."/>
            <person name="Zhang X."/>
            <person name="Grigoriev I.V."/>
            <person name="Allen A.E."/>
            <person name="Bidle K."/>
            <person name="Borodovsky M."/>
            <person name="Bowler C."/>
            <person name="Brownlee C."/>
            <person name="Cock J.M."/>
            <person name="Elias M."/>
            <person name="Gladyshev V.N."/>
            <person name="Groth M."/>
            <person name="Guda C."/>
            <person name="Hadaegh A."/>
            <person name="Iglesias-Rodriguez M.D."/>
            <person name="Jenkins J."/>
            <person name="Jones B.M."/>
            <person name="Lawson T."/>
            <person name="Leese F."/>
            <person name="Lindquist E."/>
            <person name="Lobanov A."/>
            <person name="Lomsadze A."/>
            <person name="Malik S.B."/>
            <person name="Marsh M.E."/>
            <person name="Mackinder L."/>
            <person name="Mock T."/>
            <person name="Mueller-Roeber B."/>
            <person name="Pagarete A."/>
            <person name="Parker M."/>
            <person name="Probert I."/>
            <person name="Quesneville H."/>
            <person name="Raines C."/>
            <person name="Rensing S.A."/>
            <person name="Riano-Pachon D.M."/>
            <person name="Richier S."/>
            <person name="Rokitta S."/>
            <person name="Shiraiwa Y."/>
            <person name="Soanes D.M."/>
            <person name="van der Giezen M."/>
            <person name="Wahlund T.M."/>
            <person name="Williams B."/>
            <person name="Wilson W."/>
            <person name="Wolfe G."/>
            <person name="Wurch L.L."/>
        </authorList>
    </citation>
    <scope>NUCLEOTIDE SEQUENCE</scope>
</reference>
<dbReference type="EnsemblProtists" id="EOD25614">
    <property type="protein sequence ID" value="EOD25614"/>
    <property type="gene ID" value="EMIHUDRAFT_254569"/>
</dbReference>
<keyword evidence="1" id="KW-0853">WD repeat</keyword>
<dbReference type="GO" id="GO:0035591">
    <property type="term" value="F:signaling adaptor activity"/>
    <property type="evidence" value="ECO:0007669"/>
    <property type="project" value="TreeGrafter"/>
</dbReference>
<reference evidence="4" key="2">
    <citation type="submission" date="2024-10" db="UniProtKB">
        <authorList>
            <consortium name="EnsemblProtists"/>
        </authorList>
    </citation>
    <scope>IDENTIFICATION</scope>
</reference>
<dbReference type="AlphaFoldDB" id="A0A0D3JQ29"/>
<dbReference type="Pfam" id="PF17120">
    <property type="entry name" value="zf-RING_16"/>
    <property type="match status" value="1"/>
</dbReference>
<name>A0A0D3JQ29_EMIH1</name>
<dbReference type="GO" id="GO:0034198">
    <property type="term" value="P:cellular response to amino acid starvation"/>
    <property type="evidence" value="ECO:0007669"/>
    <property type="project" value="TreeGrafter"/>
</dbReference>
<protein>
    <recommendedName>
        <fullName evidence="3">WDR59/RTC1-like RING zinc finger domain-containing protein</fullName>
    </recommendedName>
</protein>
<dbReference type="GO" id="GO:1904263">
    <property type="term" value="P:positive regulation of TORC1 signaling"/>
    <property type="evidence" value="ECO:0007669"/>
    <property type="project" value="TreeGrafter"/>
</dbReference>
<organism evidence="4 5">
    <name type="scientific">Emiliania huxleyi (strain CCMP1516)</name>
    <dbReference type="NCBI Taxonomy" id="280463"/>
    <lineage>
        <taxon>Eukaryota</taxon>
        <taxon>Haptista</taxon>
        <taxon>Haptophyta</taxon>
        <taxon>Prymnesiophyceae</taxon>
        <taxon>Isochrysidales</taxon>
        <taxon>Noelaerhabdaceae</taxon>
        <taxon>Emiliania</taxon>
    </lineage>
</organism>
<dbReference type="InterPro" id="IPR049567">
    <property type="entry name" value="WDR59-like"/>
</dbReference>
<sequence length="190" mass="19472">MVRSVPPRFDRVALKARRKNLAVCATTVDTACPSSSGEALHAAAQPALQCSICALPVRGVAWACGACGHGGHWQCVRAWVTAAAARGEPEWECPTGCGCHCGIASLAPPTRQAAVIPYDAAGASARACGSVEGSTLGAAEERGWARWRAPLMGGGVPTGAAFPRAGHIFLPGGSAILRPSHGSITRLPER</sequence>
<evidence type="ECO:0000313" key="4">
    <source>
        <dbReference type="EnsemblProtists" id="EOD25614"/>
    </source>
</evidence>
<dbReference type="HOGENOM" id="CLU_1430450_0_0_1"/>